<organism evidence="1 2">
    <name type="scientific">Pseudoalteromonas agarivorans DSM 14585</name>
    <dbReference type="NCBI Taxonomy" id="1312369"/>
    <lineage>
        <taxon>Bacteria</taxon>
        <taxon>Pseudomonadati</taxon>
        <taxon>Pseudomonadota</taxon>
        <taxon>Gammaproteobacteria</taxon>
        <taxon>Alteromonadales</taxon>
        <taxon>Pseudoalteromonadaceae</taxon>
        <taxon>Pseudoalteromonas</taxon>
    </lineage>
</organism>
<dbReference type="EMBL" id="CP011011">
    <property type="protein sequence ID" value="ATC81575.1"/>
    <property type="molecule type" value="Genomic_DNA"/>
</dbReference>
<accession>A0ACA8DU17</accession>
<protein>
    <submittedName>
        <fullName evidence="1">Uncharacterized protein</fullName>
    </submittedName>
</protein>
<gene>
    <name evidence="1" type="ORF">PAGA_a1120</name>
</gene>
<evidence type="ECO:0000313" key="1">
    <source>
        <dbReference type="EMBL" id="ATC81575.1"/>
    </source>
</evidence>
<reference evidence="1" key="1">
    <citation type="submission" date="2015-03" db="EMBL/GenBank/DDBJ databases">
        <authorList>
            <person name="Xie B.-B."/>
            <person name="Rong J.-C."/>
            <person name="Qin Q.-L."/>
            <person name="Zhang Y.-Z."/>
        </authorList>
    </citation>
    <scope>NUCLEOTIDE SEQUENCE</scope>
    <source>
        <strain evidence="1">DSM 14585</strain>
    </source>
</reference>
<keyword evidence="2" id="KW-1185">Reference proteome</keyword>
<evidence type="ECO:0000313" key="2">
    <source>
        <dbReference type="Proteomes" id="UP000217277"/>
    </source>
</evidence>
<name>A0ACA8DU17_9GAMM</name>
<proteinExistence type="predicted"/>
<dbReference type="Proteomes" id="UP000217277">
    <property type="component" value="Chromosome I"/>
</dbReference>
<sequence>MIQNLKQVRDKSEWALWFEFAAPCWYLGKAPLQSVVSLP</sequence>